<feature type="compositionally biased region" description="Polar residues" evidence="3">
    <location>
        <begin position="177"/>
        <end position="189"/>
    </location>
</feature>
<dbReference type="AlphaFoldDB" id="A0AAV8VX39"/>
<dbReference type="Pfam" id="PF00379">
    <property type="entry name" value="Chitin_bind_4"/>
    <property type="match status" value="1"/>
</dbReference>
<dbReference type="PROSITE" id="PS51155">
    <property type="entry name" value="CHIT_BIND_RR_2"/>
    <property type="match status" value="1"/>
</dbReference>
<dbReference type="PROSITE" id="PS00233">
    <property type="entry name" value="CHIT_BIND_RR_1"/>
    <property type="match status" value="1"/>
</dbReference>
<feature type="compositionally biased region" description="Basic and acidic residues" evidence="3">
    <location>
        <begin position="190"/>
        <end position="204"/>
    </location>
</feature>
<sequence>MSLSFFFAFLLQMTIFLAQALAARAECCKCDCQQSGIFRPHLYFLPIAPPQVPATGHGIHGIYQSLGHAASALNVAHYGQSNALLGTTGYKNVASPAQYQVTEGGVENTLGSNSQVGLGSASLGIQQAIERPSLKYTPTSTSTLSGTGEQINQEQVQVSKVSTHQGNHYINIEQQISPHDSASYESVNSLEHEKGHDHHDHHGKNDYYKFEYAVNDQHTHDIKSQKEEKKGDVVQGEYSLVEDDGNVRTVKYYADWKTGFHAQVHNSKTGALG</sequence>
<feature type="chain" id="PRO_5043900083" evidence="4">
    <location>
        <begin position="26"/>
        <end position="273"/>
    </location>
</feature>
<dbReference type="InterPro" id="IPR051217">
    <property type="entry name" value="Insect_Cuticle_Struc_Prot"/>
</dbReference>
<protein>
    <submittedName>
        <fullName evidence="5">Uncharacterized protein</fullName>
    </submittedName>
</protein>
<reference evidence="5 6" key="1">
    <citation type="journal article" date="2023" name="Insect Mol. Biol.">
        <title>Genome sequencing provides insights into the evolution of gene families encoding plant cell wall-degrading enzymes in longhorned beetles.</title>
        <authorList>
            <person name="Shin N.R."/>
            <person name="Okamura Y."/>
            <person name="Kirsch R."/>
            <person name="Pauchet Y."/>
        </authorList>
    </citation>
    <scope>NUCLEOTIDE SEQUENCE [LARGE SCALE GENOMIC DNA]</scope>
    <source>
        <strain evidence="5">EAD_L_NR</strain>
    </source>
</reference>
<evidence type="ECO:0000256" key="1">
    <source>
        <dbReference type="ARBA" id="ARBA00022460"/>
    </source>
</evidence>
<keyword evidence="1 2" id="KW-0193">Cuticle</keyword>
<dbReference type="EMBL" id="JANEYG010000026">
    <property type="protein sequence ID" value="KAJ8918427.1"/>
    <property type="molecule type" value="Genomic_DNA"/>
</dbReference>
<dbReference type="PANTHER" id="PTHR12236">
    <property type="entry name" value="STRUCTURAL CONTITUENT OF CUTICLE"/>
    <property type="match status" value="1"/>
</dbReference>
<dbReference type="PANTHER" id="PTHR12236:SF95">
    <property type="entry name" value="CUTICULAR PROTEIN 76BD, ISOFORM C-RELATED"/>
    <property type="match status" value="1"/>
</dbReference>
<proteinExistence type="predicted"/>
<dbReference type="GO" id="GO:0031012">
    <property type="term" value="C:extracellular matrix"/>
    <property type="evidence" value="ECO:0007669"/>
    <property type="project" value="TreeGrafter"/>
</dbReference>
<dbReference type="GO" id="GO:0005615">
    <property type="term" value="C:extracellular space"/>
    <property type="evidence" value="ECO:0007669"/>
    <property type="project" value="TreeGrafter"/>
</dbReference>
<feature type="region of interest" description="Disordered" evidence="3">
    <location>
        <begin position="177"/>
        <end position="204"/>
    </location>
</feature>
<dbReference type="InterPro" id="IPR031311">
    <property type="entry name" value="CHIT_BIND_RR_consensus"/>
</dbReference>
<gene>
    <name evidence="5" type="ORF">NQ315_008124</name>
</gene>
<keyword evidence="6" id="KW-1185">Reference proteome</keyword>
<dbReference type="Proteomes" id="UP001159042">
    <property type="component" value="Unassembled WGS sequence"/>
</dbReference>
<evidence type="ECO:0000313" key="6">
    <source>
        <dbReference type="Proteomes" id="UP001159042"/>
    </source>
</evidence>
<name>A0AAV8VX39_9CUCU</name>
<evidence type="ECO:0000256" key="4">
    <source>
        <dbReference type="SAM" id="SignalP"/>
    </source>
</evidence>
<evidence type="ECO:0000256" key="2">
    <source>
        <dbReference type="PROSITE-ProRule" id="PRU00497"/>
    </source>
</evidence>
<dbReference type="InterPro" id="IPR000618">
    <property type="entry name" value="Insect_cuticle"/>
</dbReference>
<evidence type="ECO:0000256" key="3">
    <source>
        <dbReference type="SAM" id="MobiDB-lite"/>
    </source>
</evidence>
<evidence type="ECO:0000313" key="5">
    <source>
        <dbReference type="EMBL" id="KAJ8918427.1"/>
    </source>
</evidence>
<feature type="signal peptide" evidence="4">
    <location>
        <begin position="1"/>
        <end position="25"/>
    </location>
</feature>
<dbReference type="PRINTS" id="PR00947">
    <property type="entry name" value="CUTICLE"/>
</dbReference>
<comment type="caution">
    <text evidence="5">The sequence shown here is derived from an EMBL/GenBank/DDBJ whole genome shotgun (WGS) entry which is preliminary data.</text>
</comment>
<organism evidence="5 6">
    <name type="scientific">Exocentrus adspersus</name>
    <dbReference type="NCBI Taxonomy" id="1586481"/>
    <lineage>
        <taxon>Eukaryota</taxon>
        <taxon>Metazoa</taxon>
        <taxon>Ecdysozoa</taxon>
        <taxon>Arthropoda</taxon>
        <taxon>Hexapoda</taxon>
        <taxon>Insecta</taxon>
        <taxon>Pterygota</taxon>
        <taxon>Neoptera</taxon>
        <taxon>Endopterygota</taxon>
        <taxon>Coleoptera</taxon>
        <taxon>Polyphaga</taxon>
        <taxon>Cucujiformia</taxon>
        <taxon>Chrysomeloidea</taxon>
        <taxon>Cerambycidae</taxon>
        <taxon>Lamiinae</taxon>
        <taxon>Acanthocinini</taxon>
        <taxon>Exocentrus</taxon>
    </lineage>
</organism>
<dbReference type="GO" id="GO:0042302">
    <property type="term" value="F:structural constituent of cuticle"/>
    <property type="evidence" value="ECO:0007669"/>
    <property type="project" value="UniProtKB-UniRule"/>
</dbReference>
<keyword evidence="4" id="KW-0732">Signal</keyword>
<accession>A0AAV8VX39</accession>